<comment type="cofactor">
    <cofactor evidence="1">
        <name>Zn(2+)</name>
        <dbReference type="ChEBI" id="CHEBI:29105"/>
    </cofactor>
</comment>
<dbReference type="Pfam" id="PF02633">
    <property type="entry name" value="Creatininase"/>
    <property type="match status" value="1"/>
</dbReference>
<dbReference type="InterPro" id="IPR003785">
    <property type="entry name" value="Creatininase/forma_Hydrolase"/>
</dbReference>
<dbReference type="SUPFAM" id="SSF102215">
    <property type="entry name" value="Creatininase"/>
    <property type="match status" value="1"/>
</dbReference>
<dbReference type="PANTHER" id="PTHR35005">
    <property type="entry name" value="3-DEHYDRO-SCYLLO-INOSOSE HYDROLASE"/>
    <property type="match status" value="1"/>
</dbReference>
<reference evidence="5" key="1">
    <citation type="submission" date="2020-05" db="EMBL/GenBank/DDBJ databases">
        <authorList>
            <person name="Chiriac C."/>
            <person name="Salcher M."/>
            <person name="Ghai R."/>
            <person name="Kavagutti S V."/>
        </authorList>
    </citation>
    <scope>NUCLEOTIDE SEQUENCE</scope>
</reference>
<evidence type="ECO:0000256" key="3">
    <source>
        <dbReference type="ARBA" id="ARBA00022801"/>
    </source>
</evidence>
<sequence length="210" mass="21954">MLLVPVGATEQHGPHLPLTVDTDIAVCLARLAAERRPDALVAPPVAFGSSGEHQAFPGTLSIGRRATELLLIELVRSATESVPRVLLVSTHGGNADAVNRAVRVVRSEGRDAKAWTPGWTGDAHAGRTETSVMLSIAPERVDVSAATGGATAPIEELLPQLERQGVRRVSANGVLGDPAGASADEGSRLLAEATGRLLVLLERWIGRPVP</sequence>
<proteinExistence type="predicted"/>
<evidence type="ECO:0000313" key="5">
    <source>
        <dbReference type="EMBL" id="CAB4921576.1"/>
    </source>
</evidence>
<accession>A0A6J7HT02</accession>
<dbReference type="NCBIfam" id="TIGR03964">
    <property type="entry name" value="mycofact_creat"/>
    <property type="match status" value="1"/>
</dbReference>
<gene>
    <name evidence="5" type="ORF">UFOPK3564_01862</name>
</gene>
<keyword evidence="3" id="KW-0378">Hydrolase</keyword>
<evidence type="ECO:0000256" key="2">
    <source>
        <dbReference type="ARBA" id="ARBA00022723"/>
    </source>
</evidence>
<evidence type="ECO:0000256" key="1">
    <source>
        <dbReference type="ARBA" id="ARBA00001947"/>
    </source>
</evidence>
<dbReference type="EMBL" id="CAFBMK010000108">
    <property type="protein sequence ID" value="CAB4921576.1"/>
    <property type="molecule type" value="Genomic_DNA"/>
</dbReference>
<dbReference type="Gene3D" id="3.40.50.10310">
    <property type="entry name" value="Creatininase"/>
    <property type="match status" value="1"/>
</dbReference>
<evidence type="ECO:0000256" key="4">
    <source>
        <dbReference type="ARBA" id="ARBA00022833"/>
    </source>
</evidence>
<dbReference type="InterPro" id="IPR024087">
    <property type="entry name" value="Creatininase-like_sf"/>
</dbReference>
<dbReference type="PANTHER" id="PTHR35005:SF1">
    <property type="entry name" value="2-AMINO-5-FORMYLAMINO-6-RIBOSYLAMINOPYRIMIDIN-4(3H)-ONE 5'-MONOPHOSPHATE DEFORMYLASE"/>
    <property type="match status" value="1"/>
</dbReference>
<dbReference type="GO" id="GO:0016811">
    <property type="term" value="F:hydrolase activity, acting on carbon-nitrogen (but not peptide) bonds, in linear amides"/>
    <property type="evidence" value="ECO:0007669"/>
    <property type="project" value="TreeGrafter"/>
</dbReference>
<keyword evidence="4" id="KW-0862">Zinc</keyword>
<dbReference type="GO" id="GO:0009231">
    <property type="term" value="P:riboflavin biosynthetic process"/>
    <property type="evidence" value="ECO:0007669"/>
    <property type="project" value="TreeGrafter"/>
</dbReference>
<dbReference type="InterPro" id="IPR023871">
    <property type="entry name" value="MftE"/>
</dbReference>
<name>A0A6J7HT02_9ZZZZ</name>
<dbReference type="GO" id="GO:0046872">
    <property type="term" value="F:metal ion binding"/>
    <property type="evidence" value="ECO:0007669"/>
    <property type="project" value="UniProtKB-KW"/>
</dbReference>
<organism evidence="5">
    <name type="scientific">freshwater metagenome</name>
    <dbReference type="NCBI Taxonomy" id="449393"/>
    <lineage>
        <taxon>unclassified sequences</taxon>
        <taxon>metagenomes</taxon>
        <taxon>ecological metagenomes</taxon>
    </lineage>
</organism>
<dbReference type="AlphaFoldDB" id="A0A6J7HT02"/>
<protein>
    <submittedName>
        <fullName evidence="5">Unannotated protein</fullName>
    </submittedName>
</protein>
<keyword evidence="2" id="KW-0479">Metal-binding</keyword>